<accession>A0A9P5PNS8</accession>
<evidence type="ECO:0000313" key="2">
    <source>
        <dbReference type="EMBL" id="KAF9066639.1"/>
    </source>
</evidence>
<dbReference type="AlphaFoldDB" id="A0A9P5PNS8"/>
<evidence type="ECO:0000313" key="3">
    <source>
        <dbReference type="Proteomes" id="UP000772434"/>
    </source>
</evidence>
<keyword evidence="3" id="KW-1185">Reference proteome</keyword>
<evidence type="ECO:0000256" key="1">
    <source>
        <dbReference type="SAM" id="SignalP"/>
    </source>
</evidence>
<sequence length="126" mass="12903">MFKSLALFALLNAACQVSFAKPTGTTAAAAPIFSTCTGFIEENPDTCAVWSNNLPTGCVSFTDISTEDLASNVKSVATSAGVSCTLFTGDECTANQLVIAPSTTIANLAVDNFSNLANSFSCVATV</sequence>
<feature type="signal peptide" evidence="1">
    <location>
        <begin position="1"/>
        <end position="20"/>
    </location>
</feature>
<feature type="chain" id="PRO_5040325021" evidence="1">
    <location>
        <begin position="21"/>
        <end position="126"/>
    </location>
</feature>
<protein>
    <submittedName>
        <fullName evidence="2">Uncharacterized protein</fullName>
    </submittedName>
</protein>
<keyword evidence="1" id="KW-0732">Signal</keyword>
<proteinExistence type="predicted"/>
<reference evidence="2" key="1">
    <citation type="submission" date="2020-11" db="EMBL/GenBank/DDBJ databases">
        <authorList>
            <consortium name="DOE Joint Genome Institute"/>
            <person name="Ahrendt S."/>
            <person name="Riley R."/>
            <person name="Andreopoulos W."/>
            <person name="Labutti K."/>
            <person name="Pangilinan J."/>
            <person name="Ruiz-Duenas F.J."/>
            <person name="Barrasa J.M."/>
            <person name="Sanchez-Garcia M."/>
            <person name="Camarero S."/>
            <person name="Miyauchi S."/>
            <person name="Serrano A."/>
            <person name="Linde D."/>
            <person name="Babiker R."/>
            <person name="Drula E."/>
            <person name="Ayuso-Fernandez I."/>
            <person name="Pacheco R."/>
            <person name="Padilla G."/>
            <person name="Ferreira P."/>
            <person name="Barriuso J."/>
            <person name="Kellner H."/>
            <person name="Castanera R."/>
            <person name="Alfaro M."/>
            <person name="Ramirez L."/>
            <person name="Pisabarro A.G."/>
            <person name="Kuo A."/>
            <person name="Tritt A."/>
            <person name="Lipzen A."/>
            <person name="He G."/>
            <person name="Yan M."/>
            <person name="Ng V."/>
            <person name="Cullen D."/>
            <person name="Martin F."/>
            <person name="Rosso M.-N."/>
            <person name="Henrissat B."/>
            <person name="Hibbett D."/>
            <person name="Martinez A.T."/>
            <person name="Grigoriev I.V."/>
        </authorList>
    </citation>
    <scope>NUCLEOTIDE SEQUENCE</scope>
    <source>
        <strain evidence="2">AH 40177</strain>
    </source>
</reference>
<organism evidence="2 3">
    <name type="scientific">Rhodocollybia butyracea</name>
    <dbReference type="NCBI Taxonomy" id="206335"/>
    <lineage>
        <taxon>Eukaryota</taxon>
        <taxon>Fungi</taxon>
        <taxon>Dikarya</taxon>
        <taxon>Basidiomycota</taxon>
        <taxon>Agaricomycotina</taxon>
        <taxon>Agaricomycetes</taxon>
        <taxon>Agaricomycetidae</taxon>
        <taxon>Agaricales</taxon>
        <taxon>Marasmiineae</taxon>
        <taxon>Omphalotaceae</taxon>
        <taxon>Rhodocollybia</taxon>
    </lineage>
</organism>
<gene>
    <name evidence="2" type="ORF">BDP27DRAFT_1365513</name>
</gene>
<dbReference type="Proteomes" id="UP000772434">
    <property type="component" value="Unassembled WGS sequence"/>
</dbReference>
<comment type="caution">
    <text evidence="2">The sequence shown here is derived from an EMBL/GenBank/DDBJ whole genome shotgun (WGS) entry which is preliminary data.</text>
</comment>
<dbReference type="EMBL" id="JADNRY010000084">
    <property type="protein sequence ID" value="KAF9066639.1"/>
    <property type="molecule type" value="Genomic_DNA"/>
</dbReference>
<name>A0A9P5PNS8_9AGAR</name>